<feature type="transmembrane region" description="Helical" evidence="1">
    <location>
        <begin position="58"/>
        <end position="79"/>
    </location>
</feature>
<keyword evidence="1" id="KW-0812">Transmembrane</keyword>
<keyword evidence="1" id="KW-0472">Membrane</keyword>
<dbReference type="GeneID" id="100372685"/>
<accession>A0ABM0GW77</accession>
<dbReference type="PANTHER" id="PTHR28603">
    <property type="entry name" value="TRANSMEMBRANE PROTEIN 243"/>
    <property type="match status" value="1"/>
</dbReference>
<dbReference type="PANTHER" id="PTHR28603:SF1">
    <property type="entry name" value="TRANSMEMBRANE PROTEIN 243"/>
    <property type="match status" value="1"/>
</dbReference>
<sequence>MSTYYEPVSDDVEKPLFGEQRPKERVINLVVGAVTATLVGITLVSAFVFPGWPPHGMSVYFAICIVLICASNLVMIYWYRQGDVDPKFRTLIFYNAFTIVLICVCANLYFHGVK</sequence>
<keyword evidence="2" id="KW-1185">Reference proteome</keyword>
<gene>
    <name evidence="3" type="primary">LOC100372685</name>
</gene>
<organism evidence="2 3">
    <name type="scientific">Saccoglossus kowalevskii</name>
    <name type="common">Acorn worm</name>
    <dbReference type="NCBI Taxonomy" id="10224"/>
    <lineage>
        <taxon>Eukaryota</taxon>
        <taxon>Metazoa</taxon>
        <taxon>Hemichordata</taxon>
        <taxon>Enteropneusta</taxon>
        <taxon>Harrimaniidae</taxon>
        <taxon>Saccoglossus</taxon>
    </lineage>
</organism>
<feature type="transmembrane region" description="Helical" evidence="1">
    <location>
        <begin position="91"/>
        <end position="110"/>
    </location>
</feature>
<proteinExistence type="predicted"/>
<name>A0ABM0GW77_SACKO</name>
<dbReference type="Pfam" id="PF10856">
    <property type="entry name" value="DUF2678"/>
    <property type="match status" value="1"/>
</dbReference>
<dbReference type="Proteomes" id="UP000694865">
    <property type="component" value="Unplaced"/>
</dbReference>
<dbReference type="InterPro" id="IPR022564">
    <property type="entry name" value="DUF2678"/>
</dbReference>
<dbReference type="RefSeq" id="XP_002738686.1">
    <property type="nucleotide sequence ID" value="XM_002738640.2"/>
</dbReference>
<evidence type="ECO:0000256" key="1">
    <source>
        <dbReference type="SAM" id="Phobius"/>
    </source>
</evidence>
<protein>
    <submittedName>
        <fullName evidence="3">Transmembrane protein 243-like</fullName>
    </submittedName>
</protein>
<evidence type="ECO:0000313" key="3">
    <source>
        <dbReference type="RefSeq" id="XP_002738686.1"/>
    </source>
</evidence>
<keyword evidence="1" id="KW-1133">Transmembrane helix</keyword>
<reference evidence="3" key="1">
    <citation type="submission" date="2025-08" db="UniProtKB">
        <authorList>
            <consortium name="RefSeq"/>
        </authorList>
    </citation>
    <scope>IDENTIFICATION</scope>
    <source>
        <tissue evidence="3">Testes</tissue>
    </source>
</reference>
<feature type="transmembrane region" description="Helical" evidence="1">
    <location>
        <begin position="26"/>
        <end position="52"/>
    </location>
</feature>
<evidence type="ECO:0000313" key="2">
    <source>
        <dbReference type="Proteomes" id="UP000694865"/>
    </source>
</evidence>